<feature type="compositionally biased region" description="Basic and acidic residues" evidence="1">
    <location>
        <begin position="46"/>
        <end position="55"/>
    </location>
</feature>
<evidence type="ECO:0000313" key="2">
    <source>
        <dbReference type="EMBL" id="HIX38247.1"/>
    </source>
</evidence>
<proteinExistence type="predicted"/>
<feature type="compositionally biased region" description="Acidic residues" evidence="1">
    <location>
        <begin position="69"/>
        <end position="78"/>
    </location>
</feature>
<evidence type="ECO:0000256" key="1">
    <source>
        <dbReference type="SAM" id="MobiDB-lite"/>
    </source>
</evidence>
<feature type="region of interest" description="Disordered" evidence="1">
    <location>
        <begin position="46"/>
        <end position="102"/>
    </location>
</feature>
<reference evidence="2" key="1">
    <citation type="journal article" date="2021" name="PeerJ">
        <title>Extensive microbial diversity within the chicken gut microbiome revealed by metagenomics and culture.</title>
        <authorList>
            <person name="Gilroy R."/>
            <person name="Ravi A."/>
            <person name="Getino M."/>
            <person name="Pursley I."/>
            <person name="Horton D.L."/>
            <person name="Alikhan N.F."/>
            <person name="Baker D."/>
            <person name="Gharbi K."/>
            <person name="Hall N."/>
            <person name="Watson M."/>
            <person name="Adriaenssens E.M."/>
            <person name="Foster-Nyarko E."/>
            <person name="Jarju S."/>
            <person name="Secka A."/>
            <person name="Antonio M."/>
            <person name="Oren A."/>
            <person name="Chaudhuri R.R."/>
            <person name="La Ragione R."/>
            <person name="Hildebrand F."/>
            <person name="Pallen M.J."/>
        </authorList>
    </citation>
    <scope>NUCLEOTIDE SEQUENCE</scope>
    <source>
        <strain evidence="2">ChiHjej12B11-1927</strain>
    </source>
</reference>
<sequence length="307" mass="33870">MNKNYQEGRNRLLLILCILLFILFGALLFWSRSSNAADAARLQELAAREDQKDQAEEQDASEEARPEETVEEETEENQEQASTGQQNSENEDQESAAEETATAPTLAKGIVCWGDDLINGEESATHSYRAVLQNLLNDSGYNLTVIDKTLQGAGTLSMMTMAGVPQEEVQSYITAHQEAAQGQELPVTETGIRDLTPEQTQRNDLEYVPVIFMGYYGGWNHDPAELARQQEAILNTFPQQEQYIIAGTFPLDGSVDSATLDSVMSEKWGEHYISMASITSNPASTYEGQADLAAAILQKMKDLGYLA</sequence>
<evidence type="ECO:0000313" key="3">
    <source>
        <dbReference type="Proteomes" id="UP000824230"/>
    </source>
</evidence>
<dbReference type="EMBL" id="DXFG01000221">
    <property type="protein sequence ID" value="HIX38247.1"/>
    <property type="molecule type" value="Genomic_DNA"/>
</dbReference>
<dbReference type="AlphaFoldDB" id="A0A9D1VMZ1"/>
<protein>
    <submittedName>
        <fullName evidence="2">Uncharacterized protein</fullName>
    </submittedName>
</protein>
<reference evidence="2" key="2">
    <citation type="submission" date="2021-04" db="EMBL/GenBank/DDBJ databases">
        <authorList>
            <person name="Gilroy R."/>
        </authorList>
    </citation>
    <scope>NUCLEOTIDE SEQUENCE</scope>
    <source>
        <strain evidence="2">ChiHjej12B11-1927</strain>
    </source>
</reference>
<comment type="caution">
    <text evidence="2">The sequence shown here is derived from an EMBL/GenBank/DDBJ whole genome shotgun (WGS) entry which is preliminary data.</text>
</comment>
<name>A0A9D1VMZ1_9FIRM</name>
<gene>
    <name evidence="2" type="ORF">H9738_10330</name>
</gene>
<accession>A0A9D1VMZ1</accession>
<organism evidence="2 3">
    <name type="scientific">Candidatus Blautia pullistercoris</name>
    <dbReference type="NCBI Taxonomy" id="2838499"/>
    <lineage>
        <taxon>Bacteria</taxon>
        <taxon>Bacillati</taxon>
        <taxon>Bacillota</taxon>
        <taxon>Clostridia</taxon>
        <taxon>Lachnospirales</taxon>
        <taxon>Lachnospiraceae</taxon>
        <taxon>Blautia</taxon>
    </lineage>
</organism>
<dbReference type="Proteomes" id="UP000824230">
    <property type="component" value="Unassembled WGS sequence"/>
</dbReference>